<evidence type="ECO:0000313" key="3">
    <source>
        <dbReference type="Proteomes" id="UP000031553"/>
    </source>
</evidence>
<protein>
    <submittedName>
        <fullName evidence="2">Membrane protein</fullName>
    </submittedName>
</protein>
<feature type="transmembrane region" description="Helical" evidence="1">
    <location>
        <begin position="38"/>
        <end position="69"/>
    </location>
</feature>
<accession>A0A0N1N5Y1</accession>
<feature type="transmembrane region" description="Helical" evidence="1">
    <location>
        <begin position="147"/>
        <end position="173"/>
    </location>
</feature>
<name>A0A0N1N5Y1_9PROT</name>
<evidence type="ECO:0000313" key="2">
    <source>
        <dbReference type="EMBL" id="KPH85819.1"/>
    </source>
</evidence>
<feature type="transmembrane region" description="Helical" evidence="1">
    <location>
        <begin position="219"/>
        <end position="236"/>
    </location>
</feature>
<reference evidence="2 3" key="1">
    <citation type="submission" date="2015-07" db="EMBL/GenBank/DDBJ databases">
        <title>Draft Genome Sequence of Komagataeibacter intermedius Strain AF2, Isolated from Kombucha Tea.</title>
        <authorList>
            <person name="Santos R.A."/>
            <person name="Berretta A.A."/>
            <person name="Barud H.S."/>
            <person name="Ribeiro S.J."/>
            <person name="Gonzalez-Garcia L.N."/>
            <person name="Zucchi T.D."/>
            <person name="Goldman G.H."/>
            <person name="Riano-Pachon D.M."/>
        </authorList>
    </citation>
    <scope>NUCLEOTIDE SEQUENCE [LARGE SCALE GENOMIC DNA]</scope>
    <source>
        <strain evidence="2 3">AF2</strain>
    </source>
</reference>
<gene>
    <name evidence="2" type="ORF">GLUCOINTEAF2_0203206</name>
</gene>
<sequence length="239" mass="24680">MLIGSYTDAGVVLAGGILGAALSGHIPQRLKDGLPMMFGLASMGMGVSLIVHGHAVAVMVLSLLLGVIIGESCALETHLGAVSTWGNRLLGRFVPMPADLTPEVFLERFVALTVLFCASGTGIFGAIHEGMTGDPSILLAKSVLDFLTAAIFATTLGFAVAAICIPQLAVLLALATGETYLAPLTTPLMNDNFAAVGGVLMLATGFRICGIVKFPVGNMLPALVLAMPMTTIWLRFVGP</sequence>
<dbReference type="PANTHER" id="PTHR36111:SF2">
    <property type="entry name" value="INNER MEMBRANE PROTEIN"/>
    <property type="match status" value="1"/>
</dbReference>
<keyword evidence="1" id="KW-1133">Transmembrane helix</keyword>
<dbReference type="InterPro" id="IPR007563">
    <property type="entry name" value="DUF554"/>
</dbReference>
<dbReference type="AlphaFoldDB" id="A0A0N1N5Y1"/>
<dbReference type="EMBL" id="JUFX02000224">
    <property type="protein sequence ID" value="KPH85819.1"/>
    <property type="molecule type" value="Genomic_DNA"/>
</dbReference>
<organism evidence="2 3">
    <name type="scientific">Komagataeibacter intermedius AF2</name>
    <dbReference type="NCBI Taxonomy" id="1458464"/>
    <lineage>
        <taxon>Bacteria</taxon>
        <taxon>Pseudomonadati</taxon>
        <taxon>Pseudomonadota</taxon>
        <taxon>Alphaproteobacteria</taxon>
        <taxon>Acetobacterales</taxon>
        <taxon>Acetobacteraceae</taxon>
        <taxon>Komagataeibacter</taxon>
    </lineage>
</organism>
<keyword evidence="1" id="KW-0472">Membrane</keyword>
<comment type="caution">
    <text evidence="2">The sequence shown here is derived from an EMBL/GenBank/DDBJ whole genome shotgun (WGS) entry which is preliminary data.</text>
</comment>
<dbReference type="Proteomes" id="UP000031553">
    <property type="component" value="Unassembled WGS sequence"/>
</dbReference>
<proteinExistence type="predicted"/>
<dbReference type="Pfam" id="PF04474">
    <property type="entry name" value="DUF554"/>
    <property type="match status" value="1"/>
</dbReference>
<feature type="transmembrane region" description="Helical" evidence="1">
    <location>
        <begin position="6"/>
        <end position="26"/>
    </location>
</feature>
<evidence type="ECO:0000256" key="1">
    <source>
        <dbReference type="SAM" id="Phobius"/>
    </source>
</evidence>
<dbReference type="OrthoDB" id="9797976at2"/>
<dbReference type="RefSeq" id="WP_039733194.1">
    <property type="nucleotide sequence ID" value="NZ_JUFX02000224.1"/>
</dbReference>
<keyword evidence="1" id="KW-0812">Transmembrane</keyword>
<dbReference type="PANTHER" id="PTHR36111">
    <property type="entry name" value="INNER MEMBRANE PROTEIN-RELATED"/>
    <property type="match status" value="1"/>
</dbReference>
<feature type="transmembrane region" description="Helical" evidence="1">
    <location>
        <begin position="109"/>
        <end position="127"/>
    </location>
</feature>